<evidence type="ECO:0000313" key="2">
    <source>
        <dbReference type="EMBL" id="MEZ2740909.1"/>
    </source>
</evidence>
<keyword evidence="3" id="KW-1185">Reference proteome</keyword>
<proteinExistence type="predicted"/>
<gene>
    <name evidence="2" type="ORF">ACBP88_15895</name>
</gene>
<dbReference type="InterPro" id="IPR025579">
    <property type="entry name" value="DUF4357"/>
</dbReference>
<name>A0ABV4IJ25_9BURK</name>
<dbReference type="Pfam" id="PF14267">
    <property type="entry name" value="DUF4357"/>
    <property type="match status" value="1"/>
</dbReference>
<dbReference type="EMBL" id="JBGJLR010000024">
    <property type="protein sequence ID" value="MEZ2740909.1"/>
    <property type="molecule type" value="Genomic_DNA"/>
</dbReference>
<dbReference type="Proteomes" id="UP001567350">
    <property type="component" value="Unassembled WGS sequence"/>
</dbReference>
<dbReference type="RefSeq" id="WP_370894088.1">
    <property type="nucleotide sequence ID" value="NZ_JBGJLR010000024.1"/>
</dbReference>
<protein>
    <submittedName>
        <fullName evidence="2">GIY-YIG nuclease family protein</fullName>
    </submittedName>
</protein>
<dbReference type="CDD" id="cd10447">
    <property type="entry name" value="GIY-YIG_unchar_2"/>
    <property type="match status" value="1"/>
</dbReference>
<feature type="domain" description="DUF4357" evidence="1">
    <location>
        <begin position="226"/>
        <end position="279"/>
    </location>
</feature>
<comment type="caution">
    <text evidence="2">The sequence shown here is derived from an EMBL/GenBank/DDBJ whole genome shotgun (WGS) entry which is preliminary data.</text>
</comment>
<evidence type="ECO:0000313" key="3">
    <source>
        <dbReference type="Proteomes" id="UP001567350"/>
    </source>
</evidence>
<sequence length="292" mass="32080">MTLRPQTIQIFLPGGQPSGIRVAEITTRIVQVIEVPRKLLPDFFKMAESEQVGVYYLVSKPDDDSQPEVYVGQTGDLRGRLAKHDSDKDFWERVLVLISRTQSITQTHALYLEWLSIQAATKAQRYEPKNGNAGSRPYTPAPMEADCLEIFETGQTLLTTLGYPLFDAVAPQAGQKDQGLEFFYCTAGGVNAKGIYTTEGFVVLEGSIGRKNNVPSIMGTSDAAFRDKLLSSDLVKVEGDSIVFLKDHLFPSPSRAAMAVLGRTANGWQEWKDSNGTTLDLLKRQAISSASA</sequence>
<accession>A0ABV4IJ25</accession>
<organism evidence="2 3">
    <name type="scientific">Comamonas jiangduensis</name>
    <dbReference type="NCBI Taxonomy" id="1194168"/>
    <lineage>
        <taxon>Bacteria</taxon>
        <taxon>Pseudomonadati</taxon>
        <taxon>Pseudomonadota</taxon>
        <taxon>Betaproteobacteria</taxon>
        <taxon>Burkholderiales</taxon>
        <taxon>Comamonadaceae</taxon>
        <taxon>Comamonas</taxon>
    </lineage>
</organism>
<reference evidence="2 3" key="1">
    <citation type="submission" date="2024-08" db="EMBL/GenBank/DDBJ databases">
        <authorList>
            <person name="Feng Z."/>
            <person name="Ronholm J."/>
        </authorList>
    </citation>
    <scope>NUCLEOTIDE SEQUENCE [LARGE SCALE GENOMIC DNA]</scope>
    <source>
        <strain evidence="2 3">4-AB0-8</strain>
    </source>
</reference>
<evidence type="ECO:0000259" key="1">
    <source>
        <dbReference type="Pfam" id="PF14267"/>
    </source>
</evidence>